<dbReference type="KEGG" id="pmaw:MACH26_28060"/>
<dbReference type="Pfam" id="PF01381">
    <property type="entry name" value="HTH_3"/>
    <property type="match status" value="1"/>
</dbReference>
<name>A0AA48HZ52_9ALTE</name>
<dbReference type="RefSeq" id="WP_338293268.1">
    <property type="nucleotide sequence ID" value="NZ_AP027272.1"/>
</dbReference>
<dbReference type="CDD" id="cd00093">
    <property type="entry name" value="HTH_XRE"/>
    <property type="match status" value="1"/>
</dbReference>
<evidence type="ECO:0000259" key="1">
    <source>
        <dbReference type="PROSITE" id="PS50943"/>
    </source>
</evidence>
<dbReference type="EMBL" id="AP027272">
    <property type="protein sequence ID" value="BDX07285.1"/>
    <property type="molecule type" value="Genomic_DNA"/>
</dbReference>
<dbReference type="AlphaFoldDB" id="A0AA48HZ52"/>
<dbReference type="PROSITE" id="PS50943">
    <property type="entry name" value="HTH_CROC1"/>
    <property type="match status" value="1"/>
</dbReference>
<dbReference type="SUPFAM" id="SSF47413">
    <property type="entry name" value="lambda repressor-like DNA-binding domains"/>
    <property type="match status" value="1"/>
</dbReference>
<accession>A0AA48HZ52</accession>
<proteinExistence type="predicted"/>
<dbReference type="Gene3D" id="1.10.260.40">
    <property type="entry name" value="lambda repressor-like DNA-binding domains"/>
    <property type="match status" value="1"/>
</dbReference>
<dbReference type="GO" id="GO:0003677">
    <property type="term" value="F:DNA binding"/>
    <property type="evidence" value="ECO:0007669"/>
    <property type="project" value="InterPro"/>
</dbReference>
<organism evidence="2 3">
    <name type="scientific">Planctobacterium marinum</name>
    <dbReference type="NCBI Taxonomy" id="1631968"/>
    <lineage>
        <taxon>Bacteria</taxon>
        <taxon>Pseudomonadati</taxon>
        <taxon>Pseudomonadota</taxon>
        <taxon>Gammaproteobacteria</taxon>
        <taxon>Alteromonadales</taxon>
        <taxon>Alteromonadaceae</taxon>
        <taxon>Planctobacterium</taxon>
    </lineage>
</organism>
<gene>
    <name evidence="2" type="ORF">MACH26_28060</name>
</gene>
<evidence type="ECO:0000313" key="2">
    <source>
        <dbReference type="EMBL" id="BDX07285.1"/>
    </source>
</evidence>
<dbReference type="InterPro" id="IPR001387">
    <property type="entry name" value="Cro/C1-type_HTH"/>
</dbReference>
<evidence type="ECO:0000313" key="3">
    <source>
        <dbReference type="Proteomes" id="UP001333710"/>
    </source>
</evidence>
<dbReference type="InterPro" id="IPR010982">
    <property type="entry name" value="Lambda_DNA-bd_dom_sf"/>
</dbReference>
<feature type="domain" description="HTH cro/C1-type" evidence="1">
    <location>
        <begin position="11"/>
        <end position="43"/>
    </location>
</feature>
<dbReference type="Proteomes" id="UP001333710">
    <property type="component" value="Chromosome"/>
</dbReference>
<dbReference type="SMART" id="SM00530">
    <property type="entry name" value="HTH_XRE"/>
    <property type="match status" value="1"/>
</dbReference>
<reference evidence="2" key="1">
    <citation type="submission" date="2023-01" db="EMBL/GenBank/DDBJ databases">
        <title>Complete genome sequence of Planctobacterium marinum strain Dej080120_11.</title>
        <authorList>
            <person name="Ueki S."/>
            <person name="Maruyama F."/>
        </authorList>
    </citation>
    <scope>NUCLEOTIDE SEQUENCE</scope>
    <source>
        <strain evidence="2">Dej080120_11</strain>
    </source>
</reference>
<keyword evidence="3" id="KW-1185">Reference proteome</keyword>
<sequence>MEASNFNTGILKALRKEAGLYQKDLAQQLGVSRETVLHIEKGKPASLRSLELSLLQRWFRVCSEKASPLTKKHFALAICEYFSIASELELEL</sequence>
<protein>
    <recommendedName>
        <fullName evidence="1">HTH cro/C1-type domain-containing protein</fullName>
    </recommendedName>
</protein>